<dbReference type="CDD" id="cd05233">
    <property type="entry name" value="SDR_c"/>
    <property type="match status" value="1"/>
</dbReference>
<protein>
    <submittedName>
        <fullName evidence="4">Dehydrogenase/reductase SDR family member 4</fullName>
    </submittedName>
</protein>
<keyword evidence="5" id="KW-1185">Reference proteome</keyword>
<dbReference type="InterPro" id="IPR057571">
    <property type="entry name" value="SDR_PhqE-like"/>
</dbReference>
<dbReference type="Proteomes" id="UP000078559">
    <property type="component" value="Unassembled WGS sequence"/>
</dbReference>
<gene>
    <name evidence="4" type="ORF">VM1G_11182</name>
</gene>
<dbReference type="SMR" id="A0A194VK60"/>
<dbReference type="InterPro" id="IPR036291">
    <property type="entry name" value="NAD(P)-bd_dom_sf"/>
</dbReference>
<evidence type="ECO:0000256" key="1">
    <source>
        <dbReference type="ARBA" id="ARBA00006484"/>
    </source>
</evidence>
<reference evidence="4" key="1">
    <citation type="submission" date="2014-12" db="EMBL/GenBank/DDBJ databases">
        <title>Genome Sequence of Valsa Canker Pathogens Uncovers a Specific Adaption of Colonization on Woody Bark.</title>
        <authorList>
            <person name="Yin Z."/>
            <person name="Liu H."/>
            <person name="Gao X."/>
            <person name="Li Z."/>
            <person name="Song N."/>
            <person name="Ke X."/>
            <person name="Dai Q."/>
            <person name="Wu Y."/>
            <person name="Sun Y."/>
            <person name="Xu J.-R."/>
            <person name="Kang Z.K."/>
            <person name="Wang L."/>
            <person name="Huang L."/>
        </authorList>
    </citation>
    <scope>NUCLEOTIDE SEQUENCE [LARGE SCALE GENOMIC DNA]</scope>
    <source>
        <strain evidence="4">03-8</strain>
    </source>
</reference>
<accession>A0A194VK60</accession>
<comment type="similarity">
    <text evidence="1">Belongs to the short-chain dehydrogenases/reductases (SDR) family.</text>
</comment>
<dbReference type="InterPro" id="IPR051122">
    <property type="entry name" value="SDR_DHRS6-like"/>
</dbReference>
<dbReference type="PANTHER" id="PTHR43477:SF1">
    <property type="entry name" value="DIHYDROANTICAPSIN 7-DEHYDROGENASE"/>
    <property type="match status" value="1"/>
</dbReference>
<sequence length="300" mass="31433">MTAMTAMTAPTTVSKPSSRDKLVGKKIALIGGTSGIGFGIAKVLLEHGAQIILISSQQANVDNAVSRLDAHQSDPSQPPVTGFVGDLRDEAAFTALLTSLAPLDHVVFTSIDRVIRGPLATADLGDARNLFGVKFWGSVVVAKALAAHDIVKPGGSLTLTSGLAALRPGKGTSIGGALNGGLITLTQGLAMELSAKRIRANTVVPGLCRTELWDKQGHSKEAQEEVMAKVAKELSVGFVASPEDVAEAYLYFIRADYANGATVVIGKWVFLLLDFWAGFVWIVARGLTDARDFADGGAHV</sequence>
<dbReference type="PRINTS" id="PR00081">
    <property type="entry name" value="GDHRDH"/>
</dbReference>
<dbReference type="EMBL" id="KN796135">
    <property type="protein sequence ID" value="KUI64382.1"/>
    <property type="molecule type" value="Genomic_DNA"/>
</dbReference>
<dbReference type="Gene3D" id="3.40.50.720">
    <property type="entry name" value="NAD(P)-binding Rossmann-like Domain"/>
    <property type="match status" value="1"/>
</dbReference>
<proteinExistence type="inferred from homology"/>
<dbReference type="AlphaFoldDB" id="A0A194VK60"/>
<dbReference type="OrthoDB" id="294295at2759"/>
<keyword evidence="2" id="KW-0521">NADP</keyword>
<dbReference type="GO" id="GO:0016491">
    <property type="term" value="F:oxidoreductase activity"/>
    <property type="evidence" value="ECO:0007669"/>
    <property type="project" value="UniProtKB-KW"/>
</dbReference>
<evidence type="ECO:0000256" key="3">
    <source>
        <dbReference type="ARBA" id="ARBA00023002"/>
    </source>
</evidence>
<dbReference type="InterPro" id="IPR002347">
    <property type="entry name" value="SDR_fam"/>
</dbReference>
<evidence type="ECO:0000313" key="4">
    <source>
        <dbReference type="EMBL" id="KUI64382.1"/>
    </source>
</evidence>
<dbReference type="SUPFAM" id="SSF51735">
    <property type="entry name" value="NAD(P)-binding Rossmann-fold domains"/>
    <property type="match status" value="1"/>
</dbReference>
<keyword evidence="3" id="KW-0560">Oxidoreductase</keyword>
<evidence type="ECO:0000313" key="5">
    <source>
        <dbReference type="Proteomes" id="UP000078559"/>
    </source>
</evidence>
<dbReference type="PANTHER" id="PTHR43477">
    <property type="entry name" value="DIHYDROANTICAPSIN 7-DEHYDROGENASE"/>
    <property type="match status" value="1"/>
</dbReference>
<organism evidence="4 5">
    <name type="scientific">Cytospora mali</name>
    <name type="common">Apple Valsa canker fungus</name>
    <name type="synonym">Valsa mali</name>
    <dbReference type="NCBI Taxonomy" id="578113"/>
    <lineage>
        <taxon>Eukaryota</taxon>
        <taxon>Fungi</taxon>
        <taxon>Dikarya</taxon>
        <taxon>Ascomycota</taxon>
        <taxon>Pezizomycotina</taxon>
        <taxon>Sordariomycetes</taxon>
        <taxon>Sordariomycetidae</taxon>
        <taxon>Diaporthales</taxon>
        <taxon>Cytosporaceae</taxon>
        <taxon>Cytospora</taxon>
    </lineage>
</organism>
<name>A0A194VK60_CYTMA</name>
<dbReference type="Pfam" id="PF23441">
    <property type="entry name" value="SDR"/>
    <property type="match status" value="1"/>
</dbReference>
<evidence type="ECO:0000256" key="2">
    <source>
        <dbReference type="ARBA" id="ARBA00022857"/>
    </source>
</evidence>